<name>A0ABT8N163_9BACL</name>
<dbReference type="InterPro" id="IPR053143">
    <property type="entry name" value="Arylsulfate_ST"/>
</dbReference>
<comment type="caution">
    <text evidence="3">The sequence shown here is derived from an EMBL/GenBank/DDBJ whole genome shotgun (WGS) entry which is preliminary data.</text>
</comment>
<dbReference type="PANTHER" id="PTHR35340:SF5">
    <property type="entry name" value="ASST-DOMAIN-CONTAINING PROTEIN"/>
    <property type="match status" value="1"/>
</dbReference>
<dbReference type="InterPro" id="IPR038477">
    <property type="entry name" value="ASST_N_sf"/>
</dbReference>
<organism evidence="3 4">
    <name type="scientific">Planococcus shixiaomingii</name>
    <dbReference type="NCBI Taxonomy" id="3058393"/>
    <lineage>
        <taxon>Bacteria</taxon>
        <taxon>Bacillati</taxon>
        <taxon>Bacillota</taxon>
        <taxon>Bacilli</taxon>
        <taxon>Bacillales</taxon>
        <taxon>Caryophanaceae</taxon>
        <taxon>Planococcus</taxon>
    </lineage>
</organism>
<accession>A0ABT8N163</accession>
<reference evidence="3 4" key="1">
    <citation type="submission" date="2023-06" db="EMBL/GenBank/DDBJ databases">
        <title>Novel species in genus Planococcus.</title>
        <authorList>
            <person name="Ning S."/>
        </authorList>
    </citation>
    <scope>NUCLEOTIDE SEQUENCE [LARGE SCALE GENOMIC DNA]</scope>
    <source>
        <strain evidence="3 4">N028</strain>
    </source>
</reference>
<dbReference type="Pfam" id="PF17425">
    <property type="entry name" value="Arylsulfotran_N"/>
    <property type="match status" value="1"/>
</dbReference>
<feature type="signal peptide" evidence="1">
    <location>
        <begin position="1"/>
        <end position="26"/>
    </location>
</feature>
<dbReference type="PANTHER" id="PTHR35340">
    <property type="entry name" value="PQQ ENZYME REPEAT PROTEIN-RELATED"/>
    <property type="match status" value="1"/>
</dbReference>
<evidence type="ECO:0000313" key="3">
    <source>
        <dbReference type="EMBL" id="MDN7241637.1"/>
    </source>
</evidence>
<gene>
    <name evidence="3" type="ORF">QWY14_07520</name>
</gene>
<keyword evidence="4" id="KW-1185">Reference proteome</keyword>
<dbReference type="EMBL" id="JAUJWV010000001">
    <property type="protein sequence ID" value="MDN7241637.1"/>
    <property type="molecule type" value="Genomic_DNA"/>
</dbReference>
<evidence type="ECO:0000313" key="4">
    <source>
        <dbReference type="Proteomes" id="UP001172055"/>
    </source>
</evidence>
<dbReference type="InterPro" id="IPR035391">
    <property type="entry name" value="Arylsulfotran_N"/>
</dbReference>
<dbReference type="SUPFAM" id="SSF63829">
    <property type="entry name" value="Calcium-dependent phosphotriesterase"/>
    <property type="match status" value="1"/>
</dbReference>
<dbReference type="InterPro" id="IPR010262">
    <property type="entry name" value="Arylsulfotransferase_bact"/>
</dbReference>
<dbReference type="Pfam" id="PF05935">
    <property type="entry name" value="Arylsulfotrans"/>
    <property type="match status" value="1"/>
</dbReference>
<feature type="domain" description="Arylsulfotransferase N-terminal" evidence="2">
    <location>
        <begin position="85"/>
        <end position="168"/>
    </location>
</feature>
<keyword evidence="1" id="KW-0732">Signal</keyword>
<dbReference type="RefSeq" id="WP_301723231.1">
    <property type="nucleotide sequence ID" value="NZ_JAUJWV010000001.1"/>
</dbReference>
<proteinExistence type="predicted"/>
<evidence type="ECO:0000259" key="2">
    <source>
        <dbReference type="Pfam" id="PF17425"/>
    </source>
</evidence>
<protein>
    <submittedName>
        <fullName evidence="3">Aryl-sulfate sulfotransferase</fullName>
    </submittedName>
</protein>
<sequence>MKPKPFINWSLAIFSLILLAGCSADATQDSNENYGELNIPIETVSLDDTAEDFSYYNLSVQDELQQQVNALKEKQDYTFKEPLLIINPYGTNTTGLYLYFEENPGSLSYTISAEGTSDFTRTAKDANSIENRAEYQLIGLVPGMENRIALTYTYENGLTKTYEFTLDAPAIQSGYPPIKKTEGAAEAKLSAGLFYTLGTDGYAGYSYVFDNDGTLRAEIVTEDYRTDRMEFYKGSIVTAISDSQLARIDRLGKVVAVYNLEGFHMHHDFALSNRGQLLILATDESKESIEDVVLSLDLETGKYEKLIDFDSLMGSYKEMTEAGKGDLNWIHFNSIDLAGDDTMLLSSRETSTIIQISGIYDEPAIDYLLGNESVWADTEFADKSLSKAGDFEYQSGQHTATYMDDASLLDGQYYVYMFQNNYWRYTSRPDYEGLTNTKASLTWEPNNKDISKFYKYLVDEYAGTYHLVQEFAVPYSSIVSSTQIYGDSIIVNSGMAKTVGEYDANGNLLAQFSYDAGLFTYRIFKDTFKGFWFE</sequence>
<dbReference type="PROSITE" id="PS51257">
    <property type="entry name" value="PROKAR_LIPOPROTEIN"/>
    <property type="match status" value="1"/>
</dbReference>
<dbReference type="Proteomes" id="UP001172055">
    <property type="component" value="Unassembled WGS sequence"/>
</dbReference>
<evidence type="ECO:0000256" key="1">
    <source>
        <dbReference type="SAM" id="SignalP"/>
    </source>
</evidence>
<feature type="chain" id="PRO_5046116304" evidence="1">
    <location>
        <begin position="27"/>
        <end position="534"/>
    </location>
</feature>
<dbReference type="Gene3D" id="2.60.40.3100">
    <property type="entry name" value="Arylsulphate sulphotransferase monomer, N-terminal domain"/>
    <property type="match status" value="1"/>
</dbReference>